<feature type="chain" id="PRO_5001992537" evidence="1">
    <location>
        <begin position="24"/>
        <end position="224"/>
    </location>
</feature>
<dbReference type="Proteomes" id="UP000030111">
    <property type="component" value="Unassembled WGS sequence"/>
</dbReference>
<proteinExistence type="predicted"/>
<dbReference type="STRING" id="1121898.GCA_000422725_03468"/>
<dbReference type="OrthoDB" id="701311at2"/>
<gene>
    <name evidence="2" type="ORF">Q766_12170</name>
</gene>
<name>A0A0A2MLR1_9FLAO</name>
<organism evidence="2 3">
    <name type="scientific">Flavobacterium subsaxonicum WB 4.1-42 = DSM 21790</name>
    <dbReference type="NCBI Taxonomy" id="1121898"/>
    <lineage>
        <taxon>Bacteria</taxon>
        <taxon>Pseudomonadati</taxon>
        <taxon>Bacteroidota</taxon>
        <taxon>Flavobacteriia</taxon>
        <taxon>Flavobacteriales</taxon>
        <taxon>Flavobacteriaceae</taxon>
        <taxon>Flavobacterium</taxon>
    </lineage>
</organism>
<feature type="signal peptide" evidence="1">
    <location>
        <begin position="1"/>
        <end position="23"/>
    </location>
</feature>
<dbReference type="RefSeq" id="WP_026991435.1">
    <property type="nucleotide sequence ID" value="NZ_AUGP01000029.1"/>
</dbReference>
<keyword evidence="1" id="KW-0732">Signal</keyword>
<dbReference type="AlphaFoldDB" id="A0A0A2MLR1"/>
<sequence length="224" mass="24950">MKNAIAALISCIILLLLSVAATAQDKTLATVTKISRKDSLEAAAEQQNAALLWKPATTDSLLWINKNGDIGRKSAYYVECVGAYIPYYITTFDNKLHTPYKDVIELKTFKFFAGSKYGLGAFFKDSKHIYHSWGNSGIGGFSIIDADYNTFKNLGNCYAIDKYKVYDVNFGQIQGADVASFTLIDSENCIGKDQNNFYKGDIIINESELDDPEIKAIIKKFKNK</sequence>
<keyword evidence="3" id="KW-1185">Reference proteome</keyword>
<protein>
    <submittedName>
        <fullName evidence="2">Uncharacterized protein</fullName>
    </submittedName>
</protein>
<reference evidence="2 3" key="1">
    <citation type="submission" date="2013-09" db="EMBL/GenBank/DDBJ databases">
        <authorList>
            <person name="Zeng Z."/>
            <person name="Chen C."/>
        </authorList>
    </citation>
    <scope>NUCLEOTIDE SEQUENCE [LARGE SCALE GENOMIC DNA]</scope>
    <source>
        <strain evidence="2 3">WB 4.1-42</strain>
    </source>
</reference>
<accession>A0A0A2MLR1</accession>
<evidence type="ECO:0000256" key="1">
    <source>
        <dbReference type="SAM" id="SignalP"/>
    </source>
</evidence>
<dbReference type="eggNOG" id="ENOG503400K">
    <property type="taxonomic scope" value="Bacteria"/>
</dbReference>
<evidence type="ECO:0000313" key="3">
    <source>
        <dbReference type="Proteomes" id="UP000030111"/>
    </source>
</evidence>
<dbReference type="EMBL" id="JRLY01000009">
    <property type="protein sequence ID" value="KGO92531.1"/>
    <property type="molecule type" value="Genomic_DNA"/>
</dbReference>
<evidence type="ECO:0000313" key="2">
    <source>
        <dbReference type="EMBL" id="KGO92531.1"/>
    </source>
</evidence>
<comment type="caution">
    <text evidence="2">The sequence shown here is derived from an EMBL/GenBank/DDBJ whole genome shotgun (WGS) entry which is preliminary data.</text>
</comment>